<proteinExistence type="predicted"/>
<keyword evidence="2" id="KW-1185">Reference proteome</keyword>
<dbReference type="EMBL" id="JAGINW010000001">
    <property type="protein sequence ID" value="MBP2320157.1"/>
    <property type="molecule type" value="Genomic_DNA"/>
</dbReference>
<dbReference type="Pfam" id="PF09438">
    <property type="entry name" value="DUF2017"/>
    <property type="match status" value="1"/>
</dbReference>
<evidence type="ECO:0000313" key="1">
    <source>
        <dbReference type="EMBL" id="MBP2320157.1"/>
    </source>
</evidence>
<reference evidence="1 2" key="1">
    <citation type="submission" date="2021-03" db="EMBL/GenBank/DDBJ databases">
        <title>Sequencing the genomes of 1000 actinobacteria strains.</title>
        <authorList>
            <person name="Klenk H.-P."/>
        </authorList>
    </citation>
    <scope>NUCLEOTIDE SEQUENCE [LARGE SCALE GENOMIC DNA]</scope>
    <source>
        <strain evidence="1 2">DSM 46670</strain>
    </source>
</reference>
<evidence type="ECO:0000313" key="2">
    <source>
        <dbReference type="Proteomes" id="UP001519332"/>
    </source>
</evidence>
<organism evidence="1 2">
    <name type="scientific">Kibdelosporangium banguiense</name>
    <dbReference type="NCBI Taxonomy" id="1365924"/>
    <lineage>
        <taxon>Bacteria</taxon>
        <taxon>Bacillati</taxon>
        <taxon>Actinomycetota</taxon>
        <taxon>Actinomycetes</taxon>
        <taxon>Pseudonocardiales</taxon>
        <taxon>Pseudonocardiaceae</taxon>
        <taxon>Kibdelosporangium</taxon>
    </lineage>
</organism>
<dbReference type="InterPro" id="IPR018561">
    <property type="entry name" value="AosR"/>
</dbReference>
<dbReference type="Proteomes" id="UP001519332">
    <property type="component" value="Unassembled WGS sequence"/>
</dbReference>
<protein>
    <submittedName>
        <fullName evidence="1">Uncharacterized protein</fullName>
    </submittedName>
</protein>
<sequence>MSNEKILQESVQLLAETLRGGPARPIRSLGWWARCSPVGGPSARAALFAPVSPDTQAAADFRERHESAMQAEVLAAVTRVLDRWEHQCEPGCDQSHFDDLFIALIHVRLMLSPRRGATEISPIAERVGTISLAAQQVLTEKWLRPLISAKLNAPGDAPPAEPGLPGSVREALAQYD</sequence>
<accession>A0ABS4T6W1</accession>
<gene>
    <name evidence="1" type="ORF">JOF56_000542</name>
</gene>
<name>A0ABS4T6W1_9PSEU</name>
<dbReference type="RefSeq" id="WP_209634031.1">
    <property type="nucleotide sequence ID" value="NZ_JAGINW010000001.1"/>
</dbReference>
<comment type="caution">
    <text evidence="1">The sequence shown here is derived from an EMBL/GenBank/DDBJ whole genome shotgun (WGS) entry which is preliminary data.</text>
</comment>